<feature type="coiled-coil region" evidence="13">
    <location>
        <begin position="67"/>
        <end position="142"/>
    </location>
</feature>
<keyword evidence="13" id="KW-0175">Coiled coil</keyword>
<keyword evidence="10" id="KW-1015">Disulfide bond</keyword>
<dbReference type="GO" id="GO:0030246">
    <property type="term" value="F:carbohydrate binding"/>
    <property type="evidence" value="ECO:0007669"/>
    <property type="project" value="UniProtKB-KW"/>
</dbReference>
<comment type="similarity">
    <text evidence="3">Belongs to the glycosyltransferase 2 family. GalNAc-T subfamily.</text>
</comment>
<dbReference type="SUPFAM" id="SSF53448">
    <property type="entry name" value="Nucleotide-diphospho-sugar transferases"/>
    <property type="match status" value="1"/>
</dbReference>
<evidence type="ECO:0000256" key="11">
    <source>
        <dbReference type="ARBA" id="ARBA00023180"/>
    </source>
</evidence>
<keyword evidence="11" id="KW-0325">Glycoprotein</keyword>
<dbReference type="InterPro" id="IPR000772">
    <property type="entry name" value="Ricin_B_lectin"/>
</dbReference>
<dbReference type="AlphaFoldDB" id="F2URD3"/>
<keyword evidence="16" id="KW-0808">Transferase</keyword>
<evidence type="ECO:0000256" key="1">
    <source>
        <dbReference type="ARBA" id="ARBA00001936"/>
    </source>
</evidence>
<dbReference type="PROSITE" id="PS50231">
    <property type="entry name" value="RICIN_B_LECTIN"/>
    <property type="match status" value="1"/>
</dbReference>
<organism evidence="17">
    <name type="scientific">Salpingoeca rosetta (strain ATCC 50818 / BSB-021)</name>
    <dbReference type="NCBI Taxonomy" id="946362"/>
    <lineage>
        <taxon>Eukaryota</taxon>
        <taxon>Choanoflagellata</taxon>
        <taxon>Craspedida</taxon>
        <taxon>Salpingoecidae</taxon>
        <taxon>Salpingoeca</taxon>
    </lineage>
</organism>
<gene>
    <name evidence="16" type="ORF">PTSG_13120</name>
</gene>
<feature type="domain" description="Ricin B lectin" evidence="15">
    <location>
        <begin position="519"/>
        <end position="641"/>
    </location>
</feature>
<evidence type="ECO:0000256" key="4">
    <source>
        <dbReference type="ARBA" id="ARBA00022692"/>
    </source>
</evidence>
<dbReference type="FunFam" id="3.90.550.10:FF:000053">
    <property type="entry name" value="Polypeptide N-acetylgalactosaminyltransferase"/>
    <property type="match status" value="1"/>
</dbReference>
<keyword evidence="7" id="KW-1133">Transmembrane helix</keyword>
<dbReference type="eggNOG" id="KOG3736">
    <property type="taxonomic scope" value="Eukaryota"/>
</dbReference>
<dbReference type="GeneID" id="16068825"/>
<dbReference type="RefSeq" id="XP_004988298.1">
    <property type="nucleotide sequence ID" value="XM_004988241.1"/>
</dbReference>
<evidence type="ECO:0000256" key="12">
    <source>
        <dbReference type="ARBA" id="ARBA00023211"/>
    </source>
</evidence>
<dbReference type="InterPro" id="IPR001173">
    <property type="entry name" value="Glyco_trans_2-like"/>
</dbReference>
<dbReference type="Gene3D" id="2.80.10.50">
    <property type="match status" value="1"/>
</dbReference>
<dbReference type="InterPro" id="IPR035992">
    <property type="entry name" value="Ricin_B-like_lectins"/>
</dbReference>
<evidence type="ECO:0000256" key="2">
    <source>
        <dbReference type="ARBA" id="ARBA00004323"/>
    </source>
</evidence>
<dbReference type="GO" id="GO:0004653">
    <property type="term" value="F:polypeptide N-acetylgalactosaminyltransferase activity"/>
    <property type="evidence" value="ECO:0007669"/>
    <property type="project" value="TreeGrafter"/>
</dbReference>
<keyword evidence="5" id="KW-0430">Lectin</keyword>
<dbReference type="CDD" id="cd02510">
    <property type="entry name" value="pp-GalNAc-T"/>
    <property type="match status" value="1"/>
</dbReference>
<keyword evidence="12" id="KW-0464">Manganese</keyword>
<keyword evidence="4" id="KW-0812">Transmembrane</keyword>
<evidence type="ECO:0000256" key="6">
    <source>
        <dbReference type="ARBA" id="ARBA00022968"/>
    </source>
</evidence>
<keyword evidence="8" id="KW-0333">Golgi apparatus</keyword>
<dbReference type="GO" id="GO:0006493">
    <property type="term" value="P:protein O-linked glycosylation"/>
    <property type="evidence" value="ECO:0007669"/>
    <property type="project" value="TreeGrafter"/>
</dbReference>
<keyword evidence="14" id="KW-0732">Signal</keyword>
<dbReference type="GO" id="GO:0000139">
    <property type="term" value="C:Golgi membrane"/>
    <property type="evidence" value="ECO:0007669"/>
    <property type="project" value="UniProtKB-SubCell"/>
</dbReference>
<evidence type="ECO:0000313" key="17">
    <source>
        <dbReference type="Proteomes" id="UP000007799"/>
    </source>
</evidence>
<feature type="chain" id="PRO_5003290916" evidence="14">
    <location>
        <begin position="24"/>
        <end position="641"/>
    </location>
</feature>
<dbReference type="InParanoid" id="F2URD3"/>
<dbReference type="OMA" id="DWNNFEF"/>
<dbReference type="FunCoup" id="F2URD3">
    <property type="interactions" value="223"/>
</dbReference>
<dbReference type="InterPro" id="IPR045885">
    <property type="entry name" value="GalNAc-T"/>
</dbReference>
<evidence type="ECO:0000256" key="14">
    <source>
        <dbReference type="SAM" id="SignalP"/>
    </source>
</evidence>
<accession>F2URD3</accession>
<dbReference type="PANTHER" id="PTHR11675">
    <property type="entry name" value="N-ACETYLGALACTOSAMINYLTRANSFERASE"/>
    <property type="match status" value="1"/>
</dbReference>
<keyword evidence="9" id="KW-0472">Membrane</keyword>
<comment type="cofactor">
    <cofactor evidence="1">
        <name>Mn(2+)</name>
        <dbReference type="ChEBI" id="CHEBI:29035"/>
    </cofactor>
</comment>
<dbReference type="SUPFAM" id="SSF50370">
    <property type="entry name" value="Ricin B-like lectins"/>
    <property type="match status" value="1"/>
</dbReference>
<dbReference type="SMART" id="SM00458">
    <property type="entry name" value="RICIN"/>
    <property type="match status" value="1"/>
</dbReference>
<dbReference type="Pfam" id="PF00652">
    <property type="entry name" value="Ricin_B_lectin"/>
    <property type="match status" value="1"/>
</dbReference>
<name>F2URD3_SALR5</name>
<evidence type="ECO:0000313" key="16">
    <source>
        <dbReference type="EMBL" id="EGD80236.1"/>
    </source>
</evidence>
<dbReference type="KEGG" id="sre:PTSG_13120"/>
<keyword evidence="6" id="KW-0735">Signal-anchor</keyword>
<evidence type="ECO:0000256" key="8">
    <source>
        <dbReference type="ARBA" id="ARBA00023034"/>
    </source>
</evidence>
<evidence type="ECO:0000256" key="10">
    <source>
        <dbReference type="ARBA" id="ARBA00023157"/>
    </source>
</evidence>
<reference evidence="16" key="1">
    <citation type="submission" date="2009-08" db="EMBL/GenBank/DDBJ databases">
        <title>Annotation of Salpingoeca rosetta.</title>
        <authorList>
            <consortium name="The Broad Institute Genome Sequencing Platform"/>
            <person name="Russ C."/>
            <person name="Cuomo C."/>
            <person name="Burger G."/>
            <person name="Gray M.W."/>
            <person name="Holland P.W.H."/>
            <person name="King N."/>
            <person name="Lang F.B.F."/>
            <person name="Roger A.J."/>
            <person name="Ruiz-Trillo I."/>
            <person name="Young S.K."/>
            <person name="Zeng Q."/>
            <person name="Gargeya S."/>
            <person name="Alvarado L."/>
            <person name="Berlin A."/>
            <person name="Chapman S.B."/>
            <person name="Chen Z."/>
            <person name="Freedman E."/>
            <person name="Gellesch M."/>
            <person name="Goldberg J."/>
            <person name="Griggs A."/>
            <person name="Gujja S."/>
            <person name="Heilman E."/>
            <person name="Heiman D."/>
            <person name="Howarth C."/>
            <person name="Mehta T."/>
            <person name="Neiman D."/>
            <person name="Pearson M."/>
            <person name="Roberts A."/>
            <person name="Saif S."/>
            <person name="Shea T."/>
            <person name="Shenoy N."/>
            <person name="Sisk P."/>
            <person name="Stolte C."/>
            <person name="Sykes S."/>
            <person name="White J."/>
            <person name="Yandava C."/>
            <person name="Haas B."/>
            <person name="Nusbaum C."/>
            <person name="Birren B."/>
        </authorList>
    </citation>
    <scope>NUCLEOTIDE SEQUENCE [LARGE SCALE GENOMIC DNA]</scope>
    <source>
        <strain evidence="16">ATCC 50818</strain>
    </source>
</reference>
<dbReference type="Gene3D" id="3.90.550.10">
    <property type="entry name" value="Spore Coat Polysaccharide Biosynthesis Protein SpsA, Chain A"/>
    <property type="match status" value="1"/>
</dbReference>
<comment type="subcellular location">
    <subcellularLocation>
        <location evidence="2">Golgi apparatus membrane</location>
        <topology evidence="2">Single-pass type II membrane protein</topology>
    </subcellularLocation>
</comment>
<dbReference type="EMBL" id="GL832991">
    <property type="protein sequence ID" value="EGD80236.1"/>
    <property type="molecule type" value="Genomic_DNA"/>
</dbReference>
<evidence type="ECO:0000256" key="5">
    <source>
        <dbReference type="ARBA" id="ARBA00022734"/>
    </source>
</evidence>
<sequence>MNSRMRRATLALLALVVVGEGWCCEGAGAAALGQQQPRGRRGVTGGARSLLVFGSLFGEADQVDASLSRLDRANTELEQVLMELRHKREELEAMKRDIHDMQSEKTDTEKSLRQVRSKQKVLANHQKQLMQRRSQAHQEREEEIKKRQQALDARDIKALEDASHRKHAFNEYKSSLLPLDRAIPDTRIKECLPLKWDTSKMPKTSVIICYVNEAWSTLLRTVWSVLNRSPPELIEEIILLDDASDAEWLGEKLDTYVREHFPSHVRIVRSPDRLGLIRARLLGAKHAKGPVMTFLDSHCEANQGWLEPILDIIATNRTTVVTPVIDTIDHRTMEYAKWTSNIPSVGTFDWTLDFNWKSGVLRPGQKLTDPIDSPTMAGGLFAIDRDYFYEIGSYDEDMDGWGGENVEMSFRIWQCGGRLVTAPCSHVGHIFRDTHPYKVPGKGIHHTFMKNSMRLAEVWMDDYKQFFYDTKPKRENIDIGDLTKRKALRERLKCKPFKWYLKHVLPDLFVPDSEHVLHKGALRAGNGLCLDKMGHRAGGQAGVFSCHGEGGNQGWMYTVNDEIRTADSLCLDVYSSKFPAPIHLQRCHQKQGNQAWKYENNVFRHVASNGCLSSVVSGNGQHELKLDTCKEGSSGQQWTWV</sequence>
<dbReference type="OrthoDB" id="330637at2759"/>
<evidence type="ECO:0000256" key="3">
    <source>
        <dbReference type="ARBA" id="ARBA00005680"/>
    </source>
</evidence>
<dbReference type="Pfam" id="PF00535">
    <property type="entry name" value="Glycos_transf_2"/>
    <property type="match status" value="1"/>
</dbReference>
<evidence type="ECO:0000256" key="7">
    <source>
        <dbReference type="ARBA" id="ARBA00022989"/>
    </source>
</evidence>
<evidence type="ECO:0000256" key="9">
    <source>
        <dbReference type="ARBA" id="ARBA00023136"/>
    </source>
</evidence>
<proteinExistence type="inferred from homology"/>
<dbReference type="InterPro" id="IPR029044">
    <property type="entry name" value="Nucleotide-diphossugar_trans"/>
</dbReference>
<protein>
    <submittedName>
        <fullName evidence="16">Polypeptide N-acetylgalactosaminyltransferase 13</fullName>
    </submittedName>
</protein>
<dbReference type="PANTHER" id="PTHR11675:SF43">
    <property type="entry name" value="POLYPEPTIDE N-ACETYLGALACTOSAMINYLTRANSFERASE 1"/>
    <property type="match status" value="1"/>
</dbReference>
<dbReference type="Proteomes" id="UP000007799">
    <property type="component" value="Unassembled WGS sequence"/>
</dbReference>
<keyword evidence="17" id="KW-1185">Reference proteome</keyword>
<feature type="signal peptide" evidence="14">
    <location>
        <begin position="1"/>
        <end position="23"/>
    </location>
</feature>
<evidence type="ECO:0000259" key="15">
    <source>
        <dbReference type="SMART" id="SM00458"/>
    </source>
</evidence>
<evidence type="ECO:0000256" key="13">
    <source>
        <dbReference type="SAM" id="Coils"/>
    </source>
</evidence>